<feature type="compositionally biased region" description="Polar residues" evidence="1">
    <location>
        <begin position="33"/>
        <end position="49"/>
    </location>
</feature>
<dbReference type="AlphaFoldDB" id="A0A2A9P7P3"/>
<comment type="caution">
    <text evidence="2">The sequence shown here is derived from an EMBL/GenBank/DDBJ whole genome shotgun (WGS) entry which is preliminary data.</text>
</comment>
<feature type="region of interest" description="Disordered" evidence="1">
    <location>
        <begin position="1"/>
        <end position="49"/>
    </location>
</feature>
<dbReference type="OrthoDB" id="10613032at2759"/>
<sequence length="147" mass="15981">MSPSKSARRLSLPREPRENETGFGNADAACSSGCAQASHSAKNRLESSTQKVFVGGFRNRCCNAVRRVSSQSPHANRLSRHPVHSFGPPSAPPAIFFSGRRWVPTPLANGSPTRQSWRKAPTDQSESRAGPPEDLLSCKRGPVSRSW</sequence>
<reference evidence="2 3" key="1">
    <citation type="journal article" date="2015" name="BMC Genomics">
        <title>Gene expression during zombie ant biting behavior reflects the complexity underlying fungal parasitic behavioral manipulation.</title>
        <authorList>
            <person name="de Bekker C."/>
            <person name="Ohm R.A."/>
            <person name="Loreto R.G."/>
            <person name="Sebastian A."/>
            <person name="Albert I."/>
            <person name="Merrow M."/>
            <person name="Brachmann A."/>
            <person name="Hughes D.P."/>
        </authorList>
    </citation>
    <scope>NUCLEOTIDE SEQUENCE [LARGE SCALE GENOMIC DNA]</scope>
    <source>
        <strain evidence="2 3">SC16a</strain>
    </source>
</reference>
<accession>A0A2A9P7P3</accession>
<keyword evidence="3" id="KW-1185">Reference proteome</keyword>
<feature type="region of interest" description="Disordered" evidence="1">
    <location>
        <begin position="68"/>
        <end position="91"/>
    </location>
</feature>
<dbReference type="Proteomes" id="UP000037136">
    <property type="component" value="Unassembled WGS sequence"/>
</dbReference>
<feature type="region of interest" description="Disordered" evidence="1">
    <location>
        <begin position="104"/>
        <end position="147"/>
    </location>
</feature>
<reference evidence="2 3" key="2">
    <citation type="journal article" date="2017" name="Sci. Rep.">
        <title>Ant-infecting Ophiocordyceps genomes reveal a high diversity of potential behavioral manipulation genes and a possible major role for enterotoxins.</title>
        <authorList>
            <person name="de Bekker C."/>
            <person name="Ohm R.A."/>
            <person name="Evans H.C."/>
            <person name="Brachmann A."/>
            <person name="Hughes D.P."/>
        </authorList>
    </citation>
    <scope>NUCLEOTIDE SEQUENCE [LARGE SCALE GENOMIC DNA]</scope>
    <source>
        <strain evidence="2 3">SC16a</strain>
    </source>
</reference>
<gene>
    <name evidence="2" type="ORF">XA68_15830</name>
</gene>
<proteinExistence type="predicted"/>
<evidence type="ECO:0000256" key="1">
    <source>
        <dbReference type="SAM" id="MobiDB-lite"/>
    </source>
</evidence>
<evidence type="ECO:0000313" key="3">
    <source>
        <dbReference type="Proteomes" id="UP000037136"/>
    </source>
</evidence>
<protein>
    <submittedName>
        <fullName evidence="2">Uncharacterized protein</fullName>
    </submittedName>
</protein>
<name>A0A2A9P7P3_OPHUN</name>
<dbReference type="EMBL" id="LAZP02000493">
    <property type="protein sequence ID" value="PFH56880.1"/>
    <property type="molecule type" value="Genomic_DNA"/>
</dbReference>
<organism evidence="2 3">
    <name type="scientific">Ophiocordyceps unilateralis</name>
    <name type="common">Zombie-ant fungus</name>
    <name type="synonym">Torrubia unilateralis</name>
    <dbReference type="NCBI Taxonomy" id="268505"/>
    <lineage>
        <taxon>Eukaryota</taxon>
        <taxon>Fungi</taxon>
        <taxon>Dikarya</taxon>
        <taxon>Ascomycota</taxon>
        <taxon>Pezizomycotina</taxon>
        <taxon>Sordariomycetes</taxon>
        <taxon>Hypocreomycetidae</taxon>
        <taxon>Hypocreales</taxon>
        <taxon>Ophiocordycipitaceae</taxon>
        <taxon>Ophiocordyceps</taxon>
    </lineage>
</organism>
<evidence type="ECO:0000313" key="2">
    <source>
        <dbReference type="EMBL" id="PFH56880.1"/>
    </source>
</evidence>